<accession>A0AA86Q6T6</accession>
<protein>
    <submittedName>
        <fullName evidence="2">Hypothetical_protein</fullName>
    </submittedName>
</protein>
<organism evidence="1">
    <name type="scientific">Hexamita inflata</name>
    <dbReference type="NCBI Taxonomy" id="28002"/>
    <lineage>
        <taxon>Eukaryota</taxon>
        <taxon>Metamonada</taxon>
        <taxon>Diplomonadida</taxon>
        <taxon>Hexamitidae</taxon>
        <taxon>Hexamitinae</taxon>
        <taxon>Hexamita</taxon>
    </lineage>
</organism>
<gene>
    <name evidence="1" type="ORF">HINF_LOCUS34614</name>
    <name evidence="2" type="ORF">HINF_LOCUS66801</name>
</gene>
<reference evidence="2 3" key="2">
    <citation type="submission" date="2024-07" db="EMBL/GenBank/DDBJ databases">
        <authorList>
            <person name="Akdeniz Z."/>
        </authorList>
    </citation>
    <scope>NUCLEOTIDE SEQUENCE [LARGE SCALE GENOMIC DNA]</scope>
</reference>
<name>A0AA86Q6T6_9EUKA</name>
<keyword evidence="3" id="KW-1185">Reference proteome</keyword>
<reference evidence="1" key="1">
    <citation type="submission" date="2023-06" db="EMBL/GenBank/DDBJ databases">
        <authorList>
            <person name="Kurt Z."/>
        </authorList>
    </citation>
    <scope>NUCLEOTIDE SEQUENCE</scope>
</reference>
<dbReference type="EMBL" id="CAXDID020000454">
    <property type="protein sequence ID" value="CAL6093179.1"/>
    <property type="molecule type" value="Genomic_DNA"/>
</dbReference>
<evidence type="ECO:0000313" key="2">
    <source>
        <dbReference type="EMBL" id="CAL6093179.1"/>
    </source>
</evidence>
<sequence length="496" mass="57801">MPYIIGNEDDYNLDLKWTDDQMVQQFDINQLKNIYACINIDGSNHSEFNQFEILSRSSRFGIINCSVDLSLINTNIEYLCLNNCVCHNNFSSIQIDELILNCSLLKVAQLNQLKLQRLSVDLKDDVSFDYWNCGQLSCVLHHLSLTGIKINLYDLQGYWEFGFIELCTITGYQFNEKFGIQMQDYIIASREDLNVLQFIQCDQTCVYARAEENQLWDFQGVGSQQIQSISLQNYIVDITNIPNYYKKAVFIDCNFIGQLTNAFDNFQQVKIIVKEQSKLDDVHKLSGITPTEFRIKLEDIKIQKINNIDKCNPTILHLTDCSIDISQLHGQWKHLRFDNCNLLNTAECKIIAKDLQINESDIKYLHNFEAQVAQLSFIDIESFPHAKKLQITNSTINLTQENNSVEKLFFKSCTFKQFSVKMMKKLLSVQFAQSKVQIPLNKFIQKKNKLMKMSRKNVHRIQNEKYKMNVKTTFISKIKEKINLTIEIISFERTME</sequence>
<evidence type="ECO:0000313" key="3">
    <source>
        <dbReference type="Proteomes" id="UP001642409"/>
    </source>
</evidence>
<dbReference type="Proteomes" id="UP001642409">
    <property type="component" value="Unassembled WGS sequence"/>
</dbReference>
<dbReference type="AlphaFoldDB" id="A0AA86Q6T6"/>
<proteinExistence type="predicted"/>
<comment type="caution">
    <text evidence="1">The sequence shown here is derived from an EMBL/GenBank/DDBJ whole genome shotgun (WGS) entry which is preliminary data.</text>
</comment>
<dbReference type="EMBL" id="CATOUU010000770">
    <property type="protein sequence ID" value="CAI9946969.1"/>
    <property type="molecule type" value="Genomic_DNA"/>
</dbReference>
<evidence type="ECO:0000313" key="1">
    <source>
        <dbReference type="EMBL" id="CAI9946969.1"/>
    </source>
</evidence>